<dbReference type="EMBL" id="JADGJW010000960">
    <property type="protein sequence ID" value="KAJ3209092.1"/>
    <property type="molecule type" value="Genomic_DNA"/>
</dbReference>
<evidence type="ECO:0000256" key="2">
    <source>
        <dbReference type="SAM" id="SignalP"/>
    </source>
</evidence>
<feature type="chain" id="PRO_5041993363" evidence="2">
    <location>
        <begin position="17"/>
        <end position="348"/>
    </location>
</feature>
<feature type="signal peptide" evidence="2">
    <location>
        <begin position="1"/>
        <end position="16"/>
    </location>
</feature>
<gene>
    <name evidence="3" type="ORF">HK099_008592</name>
</gene>
<keyword evidence="4" id="KW-1185">Reference proteome</keyword>
<protein>
    <submittedName>
        <fullName evidence="3">Uncharacterized protein</fullName>
    </submittedName>
</protein>
<dbReference type="PANTHER" id="PTHR34587">
    <property type="entry name" value="VWFA DOMAIN-CONTAINING PROTEIN"/>
    <property type="match status" value="1"/>
</dbReference>
<comment type="caution">
    <text evidence="3">The sequence shown here is derived from an EMBL/GenBank/DDBJ whole genome shotgun (WGS) entry which is preliminary data.</text>
</comment>
<dbReference type="PANTHER" id="PTHR34587:SF2">
    <property type="entry name" value="G-PROTEIN COUPLED RECEPTORS FAMILY 1 PROFILE DOMAIN-CONTAINING PROTEIN"/>
    <property type="match status" value="1"/>
</dbReference>
<evidence type="ECO:0000256" key="1">
    <source>
        <dbReference type="SAM" id="MobiDB-lite"/>
    </source>
</evidence>
<organism evidence="3 4">
    <name type="scientific">Clydaea vesicula</name>
    <dbReference type="NCBI Taxonomy" id="447962"/>
    <lineage>
        <taxon>Eukaryota</taxon>
        <taxon>Fungi</taxon>
        <taxon>Fungi incertae sedis</taxon>
        <taxon>Chytridiomycota</taxon>
        <taxon>Chytridiomycota incertae sedis</taxon>
        <taxon>Chytridiomycetes</taxon>
        <taxon>Lobulomycetales</taxon>
        <taxon>Lobulomycetaceae</taxon>
        <taxon>Clydaea</taxon>
    </lineage>
</organism>
<evidence type="ECO:0000313" key="3">
    <source>
        <dbReference type="EMBL" id="KAJ3209092.1"/>
    </source>
</evidence>
<dbReference type="Proteomes" id="UP001211065">
    <property type="component" value="Unassembled WGS sequence"/>
</dbReference>
<proteinExistence type="predicted"/>
<dbReference type="AlphaFoldDB" id="A0AAD5TVA6"/>
<reference evidence="3" key="1">
    <citation type="submission" date="2020-05" db="EMBL/GenBank/DDBJ databases">
        <title>Phylogenomic resolution of chytrid fungi.</title>
        <authorList>
            <person name="Stajich J.E."/>
            <person name="Amses K."/>
            <person name="Simmons R."/>
            <person name="Seto K."/>
            <person name="Myers J."/>
            <person name="Bonds A."/>
            <person name="Quandt C.A."/>
            <person name="Barry K."/>
            <person name="Liu P."/>
            <person name="Grigoriev I."/>
            <person name="Longcore J.E."/>
            <person name="James T.Y."/>
        </authorList>
    </citation>
    <scope>NUCLEOTIDE SEQUENCE</scope>
    <source>
        <strain evidence="3">JEL0476</strain>
    </source>
</reference>
<dbReference type="InterPro" id="IPR053216">
    <property type="entry name" value="Appressorial_penetr-assoc"/>
</dbReference>
<evidence type="ECO:0000313" key="4">
    <source>
        <dbReference type="Proteomes" id="UP001211065"/>
    </source>
</evidence>
<name>A0AAD5TVA6_9FUNG</name>
<keyword evidence="2" id="KW-0732">Signal</keyword>
<feature type="compositionally biased region" description="Basic residues" evidence="1">
    <location>
        <begin position="333"/>
        <end position="348"/>
    </location>
</feature>
<accession>A0AAD5TVA6</accession>
<sequence>MKYIILTTTLLLSVLSQPDPNINIPKNDGTIDNGVDQNGNQVGNLNNKPFCDQFPQLEIGDGTQNRQGQCSLTIQGAVPSFDQMVSTMITSPGNGEVVDPNTDFTISVDTQNLQTGFFSDAQNLYYVQGQGLNADGIIFGHQHVTVQAMDANNLQAADPRVFSFFKGLNDVAGDGRTLSVVVPAGTLKNDGLYRICSITGSHTHQPVIMPVAQRGSQDDCIRIEVKAGGAGNQADQQNNDQQNNDQQNNDQQNNDQQNNDQQNNDQQNNDQQNNDQQNNDQQNNDQQNNDQQNNDQQNNDQQNNDQQNNDQQNNDQQNNDQQNNDGNGQFGGFRRRSLRKNLNQRRRR</sequence>
<feature type="region of interest" description="Disordered" evidence="1">
    <location>
        <begin position="231"/>
        <end position="348"/>
    </location>
</feature>
<feature type="compositionally biased region" description="Low complexity" evidence="1">
    <location>
        <begin position="235"/>
        <end position="325"/>
    </location>
</feature>